<organism evidence="9 10">
    <name type="scientific">Candidatus Falkowbacteria bacterium HGW-Falkowbacteria-1</name>
    <dbReference type="NCBI Taxonomy" id="2013768"/>
    <lineage>
        <taxon>Bacteria</taxon>
        <taxon>Candidatus Falkowiibacteriota</taxon>
    </lineage>
</organism>
<sequence length="264" mass="29093">MEQIKELRERTGAGMVDCKKALDESGGNIEKAIEILRKKGIAKAAKRSEREAGEGIIIVSTNDDKTEAYALELNSETDFVARNEKFQELAGKILEIIKNKKPESGGDLLKAELDGSTVEESISNLSGVIGEKLALGRFFFVSGQTVAAYSHLGGKIGVLVALDQADKNELATDIAMHIAAANPRYLNSEEVPSEELDKEKEIYKEQLLKEGKPENIIENIMQGKVKKYYSDVCLLDQEYIKDDKKSVKDILGGVSILKFVRLSL</sequence>
<proteinExistence type="inferred from homology"/>
<dbReference type="FunFam" id="1.10.286.20:FF:000001">
    <property type="entry name" value="Elongation factor Ts"/>
    <property type="match status" value="1"/>
</dbReference>
<dbReference type="InterPro" id="IPR036402">
    <property type="entry name" value="EF-Ts_dimer_sf"/>
</dbReference>
<dbReference type="Gene3D" id="1.10.8.10">
    <property type="entry name" value="DNA helicase RuvA subunit, C-terminal domain"/>
    <property type="match status" value="1"/>
</dbReference>
<feature type="domain" description="Translation elongation factor EFTs/EF1B dimerisation" evidence="8">
    <location>
        <begin position="69"/>
        <end position="262"/>
    </location>
</feature>
<evidence type="ECO:0000313" key="10">
    <source>
        <dbReference type="Proteomes" id="UP000233517"/>
    </source>
</evidence>
<dbReference type="SUPFAM" id="SSF54713">
    <property type="entry name" value="Elongation factor Ts (EF-Ts), dimerisation domain"/>
    <property type="match status" value="1"/>
</dbReference>
<protein>
    <recommendedName>
        <fullName evidence="2 5">Elongation factor Ts</fullName>
        <shortName evidence="5">EF-Ts</shortName>
    </recommendedName>
</protein>
<dbReference type="Gene3D" id="3.30.479.20">
    <property type="entry name" value="Elongation factor Ts, dimerisation domain"/>
    <property type="match status" value="2"/>
</dbReference>
<dbReference type="InterPro" id="IPR018101">
    <property type="entry name" value="Transl_elong_Ts_CS"/>
</dbReference>
<dbReference type="FunFam" id="1.10.8.10:FF:000001">
    <property type="entry name" value="Elongation factor Ts"/>
    <property type="match status" value="1"/>
</dbReference>
<accession>A0A2N2E9R9</accession>
<dbReference type="Proteomes" id="UP000233517">
    <property type="component" value="Unassembled WGS sequence"/>
</dbReference>
<dbReference type="PANTHER" id="PTHR11741:SF0">
    <property type="entry name" value="ELONGATION FACTOR TS, MITOCHONDRIAL"/>
    <property type="match status" value="1"/>
</dbReference>
<evidence type="ECO:0000256" key="7">
    <source>
        <dbReference type="RuleBase" id="RU000643"/>
    </source>
</evidence>
<name>A0A2N2E9R9_9BACT</name>
<dbReference type="PANTHER" id="PTHR11741">
    <property type="entry name" value="ELONGATION FACTOR TS"/>
    <property type="match status" value="1"/>
</dbReference>
<comment type="subcellular location">
    <subcellularLocation>
        <location evidence="5 7">Cytoplasm</location>
    </subcellularLocation>
</comment>
<keyword evidence="3 5" id="KW-0251">Elongation factor</keyword>
<evidence type="ECO:0000256" key="3">
    <source>
        <dbReference type="ARBA" id="ARBA00022768"/>
    </source>
</evidence>
<evidence type="ECO:0000256" key="2">
    <source>
        <dbReference type="ARBA" id="ARBA00016956"/>
    </source>
</evidence>
<dbReference type="InterPro" id="IPR001816">
    <property type="entry name" value="Transl_elong_EFTs/EF1B"/>
</dbReference>
<dbReference type="NCBIfam" id="TIGR00116">
    <property type="entry name" value="tsf"/>
    <property type="match status" value="1"/>
</dbReference>
<dbReference type="Gene3D" id="1.10.286.20">
    <property type="match status" value="1"/>
</dbReference>
<dbReference type="CDD" id="cd14275">
    <property type="entry name" value="UBA_EF-Ts"/>
    <property type="match status" value="1"/>
</dbReference>
<keyword evidence="4 5" id="KW-0648">Protein biosynthesis</keyword>
<dbReference type="AlphaFoldDB" id="A0A2N2E9R9"/>
<evidence type="ECO:0000256" key="5">
    <source>
        <dbReference type="HAMAP-Rule" id="MF_00050"/>
    </source>
</evidence>
<reference evidence="9 10" key="1">
    <citation type="journal article" date="2017" name="ISME J.">
        <title>Potential for microbial H2 and metal transformations associated with novel bacteria and archaea in deep terrestrial subsurface sediments.</title>
        <authorList>
            <person name="Hernsdorf A.W."/>
            <person name="Amano Y."/>
            <person name="Miyakawa K."/>
            <person name="Ise K."/>
            <person name="Suzuki Y."/>
            <person name="Anantharaman K."/>
            <person name="Probst A."/>
            <person name="Burstein D."/>
            <person name="Thomas B.C."/>
            <person name="Banfield J.F."/>
        </authorList>
    </citation>
    <scope>NUCLEOTIDE SEQUENCE [LARGE SCALE GENOMIC DNA]</scope>
    <source>
        <strain evidence="9">HGW-Falkowbacteria-1</strain>
    </source>
</reference>
<keyword evidence="5" id="KW-0963">Cytoplasm</keyword>
<comment type="similarity">
    <text evidence="1 5 6">Belongs to the EF-Ts family.</text>
</comment>
<gene>
    <name evidence="5" type="primary">tsf</name>
    <name evidence="9" type="ORF">CVU82_02415</name>
</gene>
<dbReference type="InterPro" id="IPR014039">
    <property type="entry name" value="Transl_elong_EFTs/EF1B_dimer"/>
</dbReference>
<evidence type="ECO:0000256" key="6">
    <source>
        <dbReference type="RuleBase" id="RU000642"/>
    </source>
</evidence>
<dbReference type="GO" id="GO:0003746">
    <property type="term" value="F:translation elongation factor activity"/>
    <property type="evidence" value="ECO:0007669"/>
    <property type="project" value="UniProtKB-UniRule"/>
</dbReference>
<comment type="caution">
    <text evidence="9">The sequence shown here is derived from an EMBL/GenBank/DDBJ whole genome shotgun (WGS) entry which is preliminary data.</text>
</comment>
<evidence type="ECO:0000259" key="8">
    <source>
        <dbReference type="Pfam" id="PF00889"/>
    </source>
</evidence>
<dbReference type="InterPro" id="IPR009060">
    <property type="entry name" value="UBA-like_sf"/>
</dbReference>
<dbReference type="EMBL" id="PHAI01000002">
    <property type="protein sequence ID" value="PKM91426.1"/>
    <property type="molecule type" value="Genomic_DNA"/>
</dbReference>
<dbReference type="Pfam" id="PF00889">
    <property type="entry name" value="EF_TS"/>
    <property type="match status" value="1"/>
</dbReference>
<dbReference type="GO" id="GO:0005737">
    <property type="term" value="C:cytoplasm"/>
    <property type="evidence" value="ECO:0007669"/>
    <property type="project" value="UniProtKB-SubCell"/>
</dbReference>
<evidence type="ECO:0000313" key="9">
    <source>
        <dbReference type="EMBL" id="PKM91426.1"/>
    </source>
</evidence>
<dbReference type="PROSITE" id="PS01126">
    <property type="entry name" value="EF_TS_1"/>
    <property type="match status" value="1"/>
</dbReference>
<evidence type="ECO:0000256" key="4">
    <source>
        <dbReference type="ARBA" id="ARBA00022917"/>
    </source>
</evidence>
<dbReference type="SUPFAM" id="SSF46934">
    <property type="entry name" value="UBA-like"/>
    <property type="match status" value="1"/>
</dbReference>
<comment type="function">
    <text evidence="5 6">Associates with the EF-Tu.GDP complex and induces the exchange of GDP to GTP. It remains bound to the aminoacyl-tRNA.EF-Tu.GTP complex up to the GTP hydrolysis stage on the ribosome.</text>
</comment>
<evidence type="ECO:0000256" key="1">
    <source>
        <dbReference type="ARBA" id="ARBA00005532"/>
    </source>
</evidence>
<feature type="region of interest" description="Involved in Mg(2+) ion dislocation from EF-Tu" evidence="5">
    <location>
        <begin position="77"/>
        <end position="80"/>
    </location>
</feature>
<dbReference type="PROSITE" id="PS01127">
    <property type="entry name" value="EF_TS_2"/>
    <property type="match status" value="1"/>
</dbReference>
<dbReference type="HAMAP" id="MF_00050">
    <property type="entry name" value="EF_Ts"/>
    <property type="match status" value="1"/>
</dbReference>